<evidence type="ECO:0000256" key="2">
    <source>
        <dbReference type="SAM" id="SignalP"/>
    </source>
</evidence>
<evidence type="ECO:0000313" key="3">
    <source>
        <dbReference type="EMBL" id="CAL0323364.1"/>
    </source>
</evidence>
<protein>
    <recommendedName>
        <fullName evidence="5">GDSL esterase/lipase</fullName>
    </recommendedName>
</protein>
<proteinExistence type="inferred from homology"/>
<keyword evidence="2" id="KW-0732">Signal</keyword>
<reference evidence="3 4" key="1">
    <citation type="submission" date="2024-03" db="EMBL/GenBank/DDBJ databases">
        <authorList>
            <person name="Martinez-Hernandez J."/>
        </authorList>
    </citation>
    <scope>NUCLEOTIDE SEQUENCE [LARGE SCALE GENOMIC DNA]</scope>
</reference>
<dbReference type="Proteomes" id="UP001497480">
    <property type="component" value="Unassembled WGS sequence"/>
</dbReference>
<keyword evidence="4" id="KW-1185">Reference proteome</keyword>
<comment type="caution">
    <text evidence="3">The sequence shown here is derived from an EMBL/GenBank/DDBJ whole genome shotgun (WGS) entry which is preliminary data.</text>
</comment>
<feature type="chain" id="PRO_5043785465" description="GDSL esterase/lipase" evidence="2">
    <location>
        <begin position="22"/>
        <end position="89"/>
    </location>
</feature>
<evidence type="ECO:0000313" key="4">
    <source>
        <dbReference type="Proteomes" id="UP001497480"/>
    </source>
</evidence>
<dbReference type="AlphaFoldDB" id="A0AAV1XQR4"/>
<dbReference type="InterPro" id="IPR036514">
    <property type="entry name" value="SGNH_hydro_sf"/>
</dbReference>
<evidence type="ECO:0000256" key="1">
    <source>
        <dbReference type="ARBA" id="ARBA00008668"/>
    </source>
</evidence>
<accession>A0AAV1XQR4</accession>
<name>A0AAV1XQR4_LUPLU</name>
<dbReference type="PANTHER" id="PTHR22835">
    <property type="entry name" value="ZINC FINGER FYVE DOMAIN CONTAINING PROTEIN"/>
    <property type="match status" value="1"/>
</dbReference>
<comment type="similarity">
    <text evidence="1">Belongs to the 'GDSL' lipolytic enzyme family.</text>
</comment>
<evidence type="ECO:0008006" key="5">
    <source>
        <dbReference type="Google" id="ProtNLM"/>
    </source>
</evidence>
<sequence length="89" mass="10084">MNMKALSLWVMLCLAITKSLATSRHCMFPAIFNFGDSNSDTGGLSAAFRQPGPPRGESYFHHPAGRYCDGRLIIDFLDHIWHQEHFWAS</sequence>
<dbReference type="Gene3D" id="3.40.50.1110">
    <property type="entry name" value="SGNH hydrolase"/>
    <property type="match status" value="1"/>
</dbReference>
<feature type="signal peptide" evidence="2">
    <location>
        <begin position="1"/>
        <end position="21"/>
    </location>
</feature>
<dbReference type="PANTHER" id="PTHR22835:SF588">
    <property type="entry name" value="ALPHA-L-FUCOSIDASE 3"/>
    <property type="match status" value="1"/>
</dbReference>
<dbReference type="EMBL" id="CAXHTB010000017">
    <property type="protein sequence ID" value="CAL0323364.1"/>
    <property type="molecule type" value="Genomic_DNA"/>
</dbReference>
<organism evidence="3 4">
    <name type="scientific">Lupinus luteus</name>
    <name type="common">European yellow lupine</name>
    <dbReference type="NCBI Taxonomy" id="3873"/>
    <lineage>
        <taxon>Eukaryota</taxon>
        <taxon>Viridiplantae</taxon>
        <taxon>Streptophyta</taxon>
        <taxon>Embryophyta</taxon>
        <taxon>Tracheophyta</taxon>
        <taxon>Spermatophyta</taxon>
        <taxon>Magnoliopsida</taxon>
        <taxon>eudicotyledons</taxon>
        <taxon>Gunneridae</taxon>
        <taxon>Pentapetalae</taxon>
        <taxon>rosids</taxon>
        <taxon>fabids</taxon>
        <taxon>Fabales</taxon>
        <taxon>Fabaceae</taxon>
        <taxon>Papilionoideae</taxon>
        <taxon>50 kb inversion clade</taxon>
        <taxon>genistoids sensu lato</taxon>
        <taxon>core genistoids</taxon>
        <taxon>Genisteae</taxon>
        <taxon>Lupinus</taxon>
    </lineage>
</organism>
<gene>
    <name evidence="3" type="ORF">LLUT_LOCUS24424</name>
</gene>